<reference evidence="5 6" key="1">
    <citation type="submission" date="2015-03" db="EMBL/GenBank/DDBJ databases">
        <title>Genome assembly of Sandaracinus amylolyticus DSM 53668.</title>
        <authorList>
            <person name="Sharma G."/>
            <person name="Subramanian S."/>
        </authorList>
    </citation>
    <scope>NUCLEOTIDE SEQUENCE [LARGE SCALE GENOMIC DNA]</scope>
    <source>
        <strain evidence="5 6">DSM 53668</strain>
    </source>
</reference>
<dbReference type="InterPro" id="IPR020449">
    <property type="entry name" value="Tscrpt_reg_AraC-type_HTH"/>
</dbReference>
<dbReference type="AlphaFoldDB" id="A0A0F6YLL6"/>
<evidence type="ECO:0000256" key="1">
    <source>
        <dbReference type="ARBA" id="ARBA00023015"/>
    </source>
</evidence>
<dbReference type="InterPro" id="IPR032687">
    <property type="entry name" value="AraC-type_N"/>
</dbReference>
<dbReference type="GO" id="GO:0000976">
    <property type="term" value="F:transcription cis-regulatory region binding"/>
    <property type="evidence" value="ECO:0007669"/>
    <property type="project" value="TreeGrafter"/>
</dbReference>
<keyword evidence="3" id="KW-0804">Transcription</keyword>
<gene>
    <name evidence="5" type="ORF">DB32_007650</name>
</gene>
<dbReference type="Pfam" id="PF12833">
    <property type="entry name" value="HTH_18"/>
    <property type="match status" value="1"/>
</dbReference>
<keyword evidence="6" id="KW-1185">Reference proteome</keyword>
<dbReference type="Pfam" id="PF12625">
    <property type="entry name" value="Arabinose_bd"/>
    <property type="match status" value="1"/>
</dbReference>
<dbReference type="GO" id="GO:0005829">
    <property type="term" value="C:cytosol"/>
    <property type="evidence" value="ECO:0007669"/>
    <property type="project" value="TreeGrafter"/>
</dbReference>
<protein>
    <submittedName>
        <fullName evidence="5">Transcriptional regulator, AraC family protein</fullName>
    </submittedName>
</protein>
<dbReference type="STRING" id="927083.DB32_007650"/>
<evidence type="ECO:0000313" key="5">
    <source>
        <dbReference type="EMBL" id="AKF10501.1"/>
    </source>
</evidence>
<sequence>MHAPDAHTIPAIHALHLADVVERWGIDVDALLAGSGWTPDALAQPDARLTLADVERLVERARKLTGEPGLGFHVGLQMRIASHGFLGLAAMAAPTLGDAAQVAVRFAPTRTTALSLRLETGPEGAALVMLEHADLGSARDAVVLALTVGIVQLARALTGADAAYQVELAFDEPSYYRRFAHLLRPARFGCPVHRITFPAAALAARLVTADPAALRLTLEQCERELAELRAGDPFSQRVARVLPRASGGFLTIEEVAKALHVSTRTLKRRLAEEGTSFRDLLEDARRARALVLLRDELGLDEIAARLGYSDAANFSRAFRRWTGVTPGAWRTREPK</sequence>
<proteinExistence type="predicted"/>
<keyword evidence="1" id="KW-0805">Transcription regulation</keyword>
<accession>A0A0F6YLL6</accession>
<evidence type="ECO:0000256" key="2">
    <source>
        <dbReference type="ARBA" id="ARBA00023125"/>
    </source>
</evidence>
<dbReference type="PANTHER" id="PTHR47894">
    <property type="entry name" value="HTH-TYPE TRANSCRIPTIONAL REGULATOR GADX"/>
    <property type="match status" value="1"/>
</dbReference>
<evidence type="ECO:0000313" key="6">
    <source>
        <dbReference type="Proteomes" id="UP000034883"/>
    </source>
</evidence>
<dbReference type="SMART" id="SM00342">
    <property type="entry name" value="HTH_ARAC"/>
    <property type="match status" value="1"/>
</dbReference>
<dbReference type="RefSeq" id="WP_053237464.1">
    <property type="nucleotide sequence ID" value="NZ_CP011125.1"/>
</dbReference>
<dbReference type="GO" id="GO:0003700">
    <property type="term" value="F:DNA-binding transcription factor activity"/>
    <property type="evidence" value="ECO:0007669"/>
    <property type="project" value="InterPro"/>
</dbReference>
<dbReference type="Proteomes" id="UP000034883">
    <property type="component" value="Chromosome"/>
</dbReference>
<dbReference type="InterPro" id="IPR009057">
    <property type="entry name" value="Homeodomain-like_sf"/>
</dbReference>
<dbReference type="PROSITE" id="PS01124">
    <property type="entry name" value="HTH_ARAC_FAMILY_2"/>
    <property type="match status" value="1"/>
</dbReference>
<evidence type="ECO:0000256" key="3">
    <source>
        <dbReference type="ARBA" id="ARBA00023163"/>
    </source>
</evidence>
<name>A0A0F6YLL6_9BACT</name>
<feature type="domain" description="HTH araC/xylS-type" evidence="4">
    <location>
        <begin position="236"/>
        <end position="332"/>
    </location>
</feature>
<dbReference type="InterPro" id="IPR018060">
    <property type="entry name" value="HTH_AraC"/>
</dbReference>
<dbReference type="SUPFAM" id="SSF46689">
    <property type="entry name" value="Homeodomain-like"/>
    <property type="match status" value="1"/>
</dbReference>
<dbReference type="EMBL" id="CP011125">
    <property type="protein sequence ID" value="AKF10501.1"/>
    <property type="molecule type" value="Genomic_DNA"/>
</dbReference>
<dbReference type="PRINTS" id="PR00032">
    <property type="entry name" value="HTHARAC"/>
</dbReference>
<evidence type="ECO:0000259" key="4">
    <source>
        <dbReference type="PROSITE" id="PS01124"/>
    </source>
</evidence>
<organism evidence="5 6">
    <name type="scientific">Sandaracinus amylolyticus</name>
    <dbReference type="NCBI Taxonomy" id="927083"/>
    <lineage>
        <taxon>Bacteria</taxon>
        <taxon>Pseudomonadati</taxon>
        <taxon>Myxococcota</taxon>
        <taxon>Polyangia</taxon>
        <taxon>Polyangiales</taxon>
        <taxon>Sandaracinaceae</taxon>
        <taxon>Sandaracinus</taxon>
    </lineage>
</organism>
<dbReference type="KEGG" id="samy:DB32_007650"/>
<dbReference type="PANTHER" id="PTHR47894:SF1">
    <property type="entry name" value="HTH-TYPE TRANSCRIPTIONAL REGULATOR VQSM"/>
    <property type="match status" value="1"/>
</dbReference>
<dbReference type="Gene3D" id="1.10.10.60">
    <property type="entry name" value="Homeodomain-like"/>
    <property type="match status" value="1"/>
</dbReference>
<keyword evidence="2" id="KW-0238">DNA-binding</keyword>